<keyword evidence="5" id="KW-0735">Signal-anchor</keyword>
<sequence>MALARFGRQVKRQHGVCVKMTAVAILGLCFIFVWSMFSSPSNSVTVQRESFDDIAEPVASSTMVSKSKGKDIEKHDANDNKKKVESSLKKKDEKKVNGSLPLPAHEHKSGKKNEKHVSKRKKDKDKSKLSNEVSKENQENQEQEESQGEEAEKENEDEEKVVVDDKEEGLDGESEEKGEMEGDADVDESVDQETQEMAENENEEKKRKIKGPVFDPKAHYSWKQCSTRSKHNYIPCIDVESGFTRLHGYRHRERTCPKAPPMCLVPLPHDGYDSPVHWPESKLKVLYKNVAHPKLAAYMKNHNWLIKSGEYLMFPQNQSEFKGGVVHYLESIEEMVPDIEWGKNIRVVLDIGCSDSSFVASLLDKDVLTLSLGLKDDLVDLAQVSLERGFATFVSPFARRRLPFPSGVFDAIHCGRCTIPWHAHEGKLLLEINRILRPGGYFILSTKHDSIEEENAMNTLTSSICWNILAHKTDDVSEVGVKIYQKPESNDIYVLRRRRNPPLCKENENPDASWYVPIKTCLHTVPSAIEQHGTEWPEEWPKRLETYPDWLNNKEKAIDDTKHWKDIVDKSYLTGLGIVWSTIRNVMDMKAIYGGFAAALLQQKIWVMNVVPVHAPDTLPFIFERGLVGIYHDWCEPFGTYPRSYDLLHADHFFSRLKNRCKHPVSIVVEMDRILRPGGWVVVRDKVEILDPLEAILRSLRWEIRMTYSQNKEECGLLNLNPTISSIAAVFRQCTTEFIHNRDERRGVYVLISPKTLQKPEPKKENSKSQVPTCPHPLSLRLTPLAVLSAATFYFLCKYSRRLKPLKQPHLNHNHRKGELLLISQTGTSKALAKRFLNLLSSNISFDLGLPMESLIVIIASTWEDGNPPQSSKFFFNWLYRNQHRLSARNLCMEATPGVTSADNMFSAGGTIRILWQRKMDDPFEIFNTAADLHTEMINQMKGVPGVTQERLVEGLSARYCALSLVGEPIMYLEISIFLDELQKRRISTLLVTNDSLTALKEKQQQTVHRLTVVKGWNREDVDVKSIGKPSFVEIKTYCGSENVSWHSNVKVFSEALTLKSEGEYEGLCEHAHSCSVLSKTRKFKVASGRTFNSEDYMALTPTWAIYGAEESRYYPNQSWYRKK</sequence>
<dbReference type="InterPro" id="IPR013917">
    <property type="entry name" value="tRNA_wybutosine-synth"/>
</dbReference>
<evidence type="ECO:0000256" key="5">
    <source>
        <dbReference type="ARBA" id="ARBA00022968"/>
    </source>
</evidence>
<dbReference type="Proteomes" id="UP000701853">
    <property type="component" value="Chromosome 5"/>
</dbReference>
<feature type="domain" description="tRNA wybutosine-synthesis" evidence="10">
    <location>
        <begin position="1028"/>
        <end position="1079"/>
    </location>
</feature>
<dbReference type="AlphaFoldDB" id="A0A8J6D5E5"/>
<protein>
    <recommendedName>
        <fullName evidence="10">tRNA wybutosine-synthesis domain-containing protein</fullName>
    </recommendedName>
</protein>
<comment type="similarity">
    <text evidence="2">Belongs to the methyltransferase superfamily.</text>
</comment>
<dbReference type="InterPro" id="IPR029063">
    <property type="entry name" value="SAM-dependent_MTases_sf"/>
</dbReference>
<gene>
    <name evidence="11" type="ORF">CXB51_011490</name>
</gene>
<dbReference type="InterPro" id="IPR013785">
    <property type="entry name" value="Aldolase_TIM"/>
</dbReference>
<evidence type="ECO:0000256" key="4">
    <source>
        <dbReference type="ARBA" id="ARBA00022679"/>
    </source>
</evidence>
<dbReference type="Gene3D" id="3.20.20.70">
    <property type="entry name" value="Aldolase class I"/>
    <property type="match status" value="2"/>
</dbReference>
<proteinExistence type="inferred from homology"/>
<dbReference type="EMBL" id="JAHUZN010000005">
    <property type="protein sequence ID" value="KAG8494225.1"/>
    <property type="molecule type" value="Genomic_DNA"/>
</dbReference>
<dbReference type="GO" id="GO:0005768">
    <property type="term" value="C:endosome"/>
    <property type="evidence" value="ECO:0007669"/>
    <property type="project" value="TreeGrafter"/>
</dbReference>
<dbReference type="CDD" id="cd02440">
    <property type="entry name" value="AdoMet_MTases"/>
    <property type="match status" value="1"/>
</dbReference>
<evidence type="ECO:0000313" key="11">
    <source>
        <dbReference type="EMBL" id="KAG8494225.1"/>
    </source>
</evidence>
<evidence type="ECO:0000256" key="8">
    <source>
        <dbReference type="SAM" id="MobiDB-lite"/>
    </source>
</evidence>
<dbReference type="Gene3D" id="3.40.50.150">
    <property type="entry name" value="Vaccinia Virus protein VP39"/>
    <property type="match status" value="1"/>
</dbReference>
<keyword evidence="4" id="KW-0808">Transferase</keyword>
<organism evidence="11 12">
    <name type="scientific">Gossypium anomalum</name>
    <dbReference type="NCBI Taxonomy" id="47600"/>
    <lineage>
        <taxon>Eukaryota</taxon>
        <taxon>Viridiplantae</taxon>
        <taxon>Streptophyta</taxon>
        <taxon>Embryophyta</taxon>
        <taxon>Tracheophyta</taxon>
        <taxon>Spermatophyta</taxon>
        <taxon>Magnoliopsida</taxon>
        <taxon>eudicotyledons</taxon>
        <taxon>Gunneridae</taxon>
        <taxon>Pentapetalae</taxon>
        <taxon>rosids</taxon>
        <taxon>malvids</taxon>
        <taxon>Malvales</taxon>
        <taxon>Malvaceae</taxon>
        <taxon>Malvoideae</taxon>
        <taxon>Gossypium</taxon>
    </lineage>
</organism>
<evidence type="ECO:0000256" key="6">
    <source>
        <dbReference type="ARBA" id="ARBA00023180"/>
    </source>
</evidence>
<feature type="compositionally biased region" description="Acidic residues" evidence="8">
    <location>
        <begin position="139"/>
        <end position="174"/>
    </location>
</feature>
<dbReference type="PANTHER" id="PTHR10108">
    <property type="entry name" value="SAM-DEPENDENT METHYLTRANSFERASE"/>
    <property type="match status" value="1"/>
</dbReference>
<feature type="compositionally biased region" description="Basic and acidic residues" evidence="8">
    <location>
        <begin position="104"/>
        <end position="116"/>
    </location>
</feature>
<dbReference type="OrthoDB" id="2013972at2759"/>
<evidence type="ECO:0000256" key="3">
    <source>
        <dbReference type="ARBA" id="ARBA00022603"/>
    </source>
</evidence>
<dbReference type="Pfam" id="PF08608">
    <property type="entry name" value="Wyosine_form"/>
    <property type="match status" value="1"/>
</dbReference>
<comment type="subcellular location">
    <subcellularLocation>
        <location evidence="7">Endomembrane system</location>
        <topology evidence="7">Single-pass membrane protein</topology>
    </subcellularLocation>
    <subcellularLocation>
        <location evidence="1">Membrane</location>
        <topology evidence="1">Single-pass type II membrane protein</topology>
    </subcellularLocation>
</comment>
<feature type="compositionally biased region" description="Acidic residues" evidence="8">
    <location>
        <begin position="181"/>
        <end position="202"/>
    </location>
</feature>
<evidence type="ECO:0000259" key="10">
    <source>
        <dbReference type="Pfam" id="PF08608"/>
    </source>
</evidence>
<feature type="region of interest" description="Disordered" evidence="8">
    <location>
        <begin position="58"/>
        <end position="211"/>
    </location>
</feature>
<dbReference type="Gene3D" id="3.40.50.360">
    <property type="match status" value="1"/>
</dbReference>
<dbReference type="GO" id="GO:0008168">
    <property type="term" value="F:methyltransferase activity"/>
    <property type="evidence" value="ECO:0007669"/>
    <property type="project" value="UniProtKB-KW"/>
</dbReference>
<accession>A0A8J6D5E5</accession>
<keyword evidence="9" id="KW-1133">Transmembrane helix</keyword>
<dbReference type="InterPro" id="IPR029039">
    <property type="entry name" value="Flavoprotein-like_sf"/>
</dbReference>
<evidence type="ECO:0000256" key="9">
    <source>
        <dbReference type="SAM" id="Phobius"/>
    </source>
</evidence>
<dbReference type="SUPFAM" id="SSF53335">
    <property type="entry name" value="S-adenosyl-L-methionine-dependent methyltransferases"/>
    <property type="match status" value="2"/>
</dbReference>
<feature type="compositionally biased region" description="Basic and acidic residues" evidence="8">
    <location>
        <begin position="124"/>
        <end position="138"/>
    </location>
</feature>
<reference evidence="11 12" key="1">
    <citation type="journal article" date="2021" name="bioRxiv">
        <title>The Gossypium anomalum genome as a resource for cotton improvement and evolutionary analysis of hybrid incompatibility.</title>
        <authorList>
            <person name="Grover C.E."/>
            <person name="Yuan D."/>
            <person name="Arick M.A."/>
            <person name="Miller E.R."/>
            <person name="Hu G."/>
            <person name="Peterson D.G."/>
            <person name="Wendel J.F."/>
            <person name="Udall J.A."/>
        </authorList>
    </citation>
    <scope>NUCLEOTIDE SEQUENCE [LARGE SCALE GENOMIC DNA]</scope>
    <source>
        <strain evidence="11">JFW-Udall</strain>
        <tissue evidence="11">Leaf</tissue>
    </source>
</reference>
<dbReference type="GO" id="GO:0032259">
    <property type="term" value="P:methylation"/>
    <property type="evidence" value="ECO:0007669"/>
    <property type="project" value="UniProtKB-KW"/>
</dbReference>
<evidence type="ECO:0000256" key="1">
    <source>
        <dbReference type="ARBA" id="ARBA00004606"/>
    </source>
</evidence>
<dbReference type="Pfam" id="PF03141">
    <property type="entry name" value="Methyltransf_29"/>
    <property type="match status" value="1"/>
</dbReference>
<feature type="compositionally biased region" description="Basic and acidic residues" evidence="8">
    <location>
        <begin position="68"/>
        <end position="96"/>
    </location>
</feature>
<name>A0A8J6D5E5_9ROSI</name>
<dbReference type="GO" id="GO:0005802">
    <property type="term" value="C:trans-Golgi network"/>
    <property type="evidence" value="ECO:0007669"/>
    <property type="project" value="TreeGrafter"/>
</dbReference>
<evidence type="ECO:0000256" key="7">
    <source>
        <dbReference type="ARBA" id="ARBA00037847"/>
    </source>
</evidence>
<evidence type="ECO:0000256" key="2">
    <source>
        <dbReference type="ARBA" id="ARBA00008361"/>
    </source>
</evidence>
<feature type="transmembrane region" description="Helical" evidence="9">
    <location>
        <begin position="16"/>
        <end position="37"/>
    </location>
</feature>
<keyword evidence="9" id="KW-0812">Transmembrane</keyword>
<dbReference type="SUPFAM" id="SSF52218">
    <property type="entry name" value="Flavoproteins"/>
    <property type="match status" value="1"/>
</dbReference>
<evidence type="ECO:0000313" key="12">
    <source>
        <dbReference type="Proteomes" id="UP000701853"/>
    </source>
</evidence>
<keyword evidence="6" id="KW-0325">Glycoprotein</keyword>
<dbReference type="PANTHER" id="PTHR10108:SF1102">
    <property type="entry name" value="METHYLTRANSFERASE PMT28-RELATED"/>
    <property type="match status" value="1"/>
</dbReference>
<comment type="caution">
    <text evidence="11">The sequence shown here is derived from an EMBL/GenBank/DDBJ whole genome shotgun (WGS) entry which is preliminary data.</text>
</comment>
<dbReference type="GO" id="GO:0016020">
    <property type="term" value="C:membrane"/>
    <property type="evidence" value="ECO:0007669"/>
    <property type="project" value="UniProtKB-SubCell"/>
</dbReference>
<keyword evidence="12" id="KW-1185">Reference proteome</keyword>
<keyword evidence="3" id="KW-0489">Methyltransferase</keyword>
<dbReference type="InterPro" id="IPR004159">
    <property type="entry name" value="Put_SAM_MeTrfase"/>
</dbReference>
<keyword evidence="9" id="KW-0472">Membrane</keyword>